<dbReference type="EMBL" id="RHFK02000014">
    <property type="protein sequence ID" value="TWW65938.1"/>
    <property type="molecule type" value="Genomic_DNA"/>
</dbReference>
<accession>A0A5C6NGG7</accession>
<name>A0A5C6NGG7_9TELE</name>
<evidence type="ECO:0000313" key="2">
    <source>
        <dbReference type="Proteomes" id="UP000324091"/>
    </source>
</evidence>
<dbReference type="Proteomes" id="UP000324091">
    <property type="component" value="Chromosome 21"/>
</dbReference>
<dbReference type="AlphaFoldDB" id="A0A5C6NGG7"/>
<evidence type="ECO:0000313" key="1">
    <source>
        <dbReference type="EMBL" id="TWW65938.1"/>
    </source>
</evidence>
<keyword evidence="2" id="KW-1185">Reference proteome</keyword>
<reference evidence="1 2" key="1">
    <citation type="submission" date="2019-04" db="EMBL/GenBank/DDBJ databases">
        <title>Chromosome genome assembly for Takifugu flavidus.</title>
        <authorList>
            <person name="Xiao S."/>
        </authorList>
    </citation>
    <scope>NUCLEOTIDE SEQUENCE [LARGE SCALE GENOMIC DNA]</scope>
    <source>
        <strain evidence="1">HTHZ2018</strain>
        <tissue evidence="1">Muscle</tissue>
    </source>
</reference>
<comment type="caution">
    <text evidence="1">The sequence shown here is derived from an EMBL/GenBank/DDBJ whole genome shotgun (WGS) entry which is preliminary data.</text>
</comment>
<protein>
    <submittedName>
        <fullName evidence="1">Uncharacterized protein</fullName>
    </submittedName>
</protein>
<organism evidence="1 2">
    <name type="scientific">Takifugu flavidus</name>
    <name type="common">sansaifugu</name>
    <dbReference type="NCBI Taxonomy" id="433684"/>
    <lineage>
        <taxon>Eukaryota</taxon>
        <taxon>Metazoa</taxon>
        <taxon>Chordata</taxon>
        <taxon>Craniata</taxon>
        <taxon>Vertebrata</taxon>
        <taxon>Euteleostomi</taxon>
        <taxon>Actinopterygii</taxon>
        <taxon>Neopterygii</taxon>
        <taxon>Teleostei</taxon>
        <taxon>Neoteleostei</taxon>
        <taxon>Acanthomorphata</taxon>
        <taxon>Eupercaria</taxon>
        <taxon>Tetraodontiformes</taxon>
        <taxon>Tetradontoidea</taxon>
        <taxon>Tetraodontidae</taxon>
        <taxon>Takifugu</taxon>
    </lineage>
</organism>
<gene>
    <name evidence="1" type="ORF">D4764_21G0008380</name>
</gene>
<sequence>MEFKVPKGLADPEEYLEIRVQRVHLGLKVIAARGEHLDLQEIKALASQVLRANEEYKDEWVLQDQWVKENLGHQGTEAMRDQRATAGLQEWAKKEKREIQELQVCQDRWDFQALASREKRGTKGLLDLLVREDLLDWG</sequence>
<proteinExistence type="predicted"/>